<sequence length="490" mass="56831">KLNVSQSPYVDPDDHDAAKDIIEGSTYISKCWKGGTKVVVVFGKRGSGKSLFCHKLREDDWSKYRNAESTSTPIPIIITLPKHYNPSEEENVIMNALELKIGKVEAEKLKNNKTPIRLFLDGFDEIYDNYKNSKHRQVLFFDRFKLDQWNAQVVITCRSDVLSEDHIRRMLLGYGSNTKIPISVIHLLPFSKQQKIEYIGKFLNGKNKHLKKKYWDEKRYEETLNKYLNLQMMAKEPYFLLILVTQLPQWPKDTFTNITRWQLIEAQCKDWVKNCSQRFCKVHNYNDNPRTADSIIKTKCQEVAIDMHQKKTSVLTIENESSKKTSVLTIENESSKKTSADRPDPTIDNDEKKDNTHTNSSTCLEKHFEHTMFSRSCLKDLGNYQYSFPHKLEHELQAAQYIAKQVDEAKLDGKETAEIEQFELNEELLDAPGILELLAERAGGYKFNGRDGNDTLSNNCSSSSTLPRTTHKSRTQQQMRSLYSIWEEYI</sequence>
<feature type="non-terminal residue" evidence="2">
    <location>
        <position position="1"/>
    </location>
</feature>
<dbReference type="SUPFAM" id="SSF52540">
    <property type="entry name" value="P-loop containing nucleoside triphosphate hydrolases"/>
    <property type="match status" value="1"/>
</dbReference>
<feature type="region of interest" description="Disordered" evidence="1">
    <location>
        <begin position="326"/>
        <end position="359"/>
    </location>
</feature>
<evidence type="ECO:0008006" key="4">
    <source>
        <dbReference type="Google" id="ProtNLM"/>
    </source>
</evidence>
<reference evidence="2 3" key="1">
    <citation type="journal article" date="2013" name="Curr. Biol.">
        <title>The Genome of the Foraminiferan Reticulomyxa filosa.</title>
        <authorList>
            <person name="Glockner G."/>
            <person name="Hulsmann N."/>
            <person name="Schleicher M."/>
            <person name="Noegel A.A."/>
            <person name="Eichinger L."/>
            <person name="Gallinger C."/>
            <person name="Pawlowski J."/>
            <person name="Sierra R."/>
            <person name="Euteneuer U."/>
            <person name="Pillet L."/>
            <person name="Moustafa A."/>
            <person name="Platzer M."/>
            <person name="Groth M."/>
            <person name="Szafranski K."/>
            <person name="Schliwa M."/>
        </authorList>
    </citation>
    <scope>NUCLEOTIDE SEQUENCE [LARGE SCALE GENOMIC DNA]</scope>
</reference>
<feature type="region of interest" description="Disordered" evidence="1">
    <location>
        <begin position="448"/>
        <end position="477"/>
    </location>
</feature>
<accession>X6ME07</accession>
<dbReference type="EMBL" id="ASPP01021693">
    <property type="protein sequence ID" value="ETO12134.1"/>
    <property type="molecule type" value="Genomic_DNA"/>
</dbReference>
<organism evidence="2 3">
    <name type="scientific">Reticulomyxa filosa</name>
    <dbReference type="NCBI Taxonomy" id="46433"/>
    <lineage>
        <taxon>Eukaryota</taxon>
        <taxon>Sar</taxon>
        <taxon>Rhizaria</taxon>
        <taxon>Retaria</taxon>
        <taxon>Foraminifera</taxon>
        <taxon>Monothalamids</taxon>
        <taxon>Reticulomyxidae</taxon>
        <taxon>Reticulomyxa</taxon>
    </lineage>
</organism>
<gene>
    <name evidence="2" type="ORF">RFI_25243</name>
</gene>
<keyword evidence="3" id="KW-1185">Reference proteome</keyword>
<feature type="compositionally biased region" description="Basic and acidic residues" evidence="1">
    <location>
        <begin position="333"/>
        <end position="356"/>
    </location>
</feature>
<evidence type="ECO:0000313" key="3">
    <source>
        <dbReference type="Proteomes" id="UP000023152"/>
    </source>
</evidence>
<dbReference type="InterPro" id="IPR027417">
    <property type="entry name" value="P-loop_NTPase"/>
</dbReference>
<evidence type="ECO:0000313" key="2">
    <source>
        <dbReference type="EMBL" id="ETO12134.1"/>
    </source>
</evidence>
<protein>
    <recommendedName>
        <fullName evidence="4">NACHT domain-containing protein</fullName>
    </recommendedName>
</protein>
<feature type="compositionally biased region" description="Low complexity" evidence="1">
    <location>
        <begin position="455"/>
        <end position="466"/>
    </location>
</feature>
<dbReference type="Proteomes" id="UP000023152">
    <property type="component" value="Unassembled WGS sequence"/>
</dbReference>
<name>X6ME07_RETFI</name>
<proteinExistence type="predicted"/>
<comment type="caution">
    <text evidence="2">The sequence shown here is derived from an EMBL/GenBank/DDBJ whole genome shotgun (WGS) entry which is preliminary data.</text>
</comment>
<dbReference type="Gene3D" id="3.40.50.300">
    <property type="entry name" value="P-loop containing nucleotide triphosphate hydrolases"/>
    <property type="match status" value="1"/>
</dbReference>
<evidence type="ECO:0000256" key="1">
    <source>
        <dbReference type="SAM" id="MobiDB-lite"/>
    </source>
</evidence>
<dbReference type="AlphaFoldDB" id="X6ME07"/>